<dbReference type="Gene3D" id="3.40.50.620">
    <property type="entry name" value="HUPs"/>
    <property type="match status" value="2"/>
</dbReference>
<dbReference type="InterPro" id="IPR019499">
    <property type="entry name" value="Val-tRNA_synth_tRNA-bd"/>
</dbReference>
<dbReference type="FunFam" id="3.90.740.10:FF:000008">
    <property type="entry name" value="Valine--tRNA ligase, mitochondrial"/>
    <property type="match status" value="1"/>
</dbReference>
<evidence type="ECO:0000256" key="4">
    <source>
        <dbReference type="ARBA" id="ARBA00022598"/>
    </source>
</evidence>
<dbReference type="GO" id="GO:0006438">
    <property type="term" value="P:valyl-tRNA aminoacylation"/>
    <property type="evidence" value="ECO:0007669"/>
    <property type="project" value="UniProtKB-UniRule"/>
</dbReference>
<dbReference type="Gene3D" id="3.90.740.10">
    <property type="entry name" value="Valyl/Leucyl/Isoleucyl-tRNA synthetase, editing domain"/>
    <property type="match status" value="1"/>
</dbReference>
<sequence length="911" mass="104358">MKIDETYEPLEVESRWYDFWQEKGFFKASADSSKPPYTIMIPPPNVTGSLHMGHALFVTLQDILIRWKRMDGFEALWLPGVDHAGIATQVMVERQIAQEGTDRHELGREEFIKRVWQWKEEKGGTIIGQMKRMGASCDWERERFTMDEGLSRAVREAFVKLYEQGLIYREVRMVDWDPETQTVLSDLEVDREEEDGHFWYLRYPLADGSGHIVVGTTRPETMLGDTAVAVHPDDERYKDMIGKMVKLPIVGREIPIVADEILPDPTKGTGAVKITPAHDPNDFDCGVRHDLERIQVIGFDAKMTKDCPEDYVGLDRYAARKKVIKDFEAAGLLEKIEPTRFAPGRSQRSGVIVEPLPMLQWWVNSKPLADKAIEAVESGRTKIIPEVWKKTYDHFMYNIRPWCISRQLWWGHRIPAWYCADCDATTVSREDATECSSCGSNKIKQDEDVLDTWFSSGLWPFSTLGWPDQTPDLEKFYPTQCLETGFDILFFWVARMLMMGCWFMDETPFEEVFLHAMVRDAEGNKMSKTKGNIIDPLHLIYGANIDDLDQELHRELIRQYPEGVGPQGADALRLTLTMYAAQGRDIKLDISRVEGYRAFLNKLWNASRFALMNLEGFEPHQGLITDLELSTVDRWVLQRLNETVTQCTSALEGYKFNEYAHILYHFVWHTFCDWYIEFTKPVLYGENHPKERRAAQATLVHVLDTTLRLLHPIAPFITEDIWQALPRHTSDESLMVASWPEAQSFDFAEDAAAAELIAAVISQIRTIRGETRIKPSTPIPTLYVTGPDKAKQRLQKSLPYLQRLARVEDLQFLSADDAKKLEGVATAVVEGVELRIELKGLIDLSEELARLNKEISRVNDDIAFVNKKLNNEKFVAKAPEAIITKERDKLAGLEAELETLRSSLSELEKLG</sequence>
<dbReference type="PANTHER" id="PTHR11946">
    <property type="entry name" value="VALYL-TRNA SYNTHETASES"/>
    <property type="match status" value="1"/>
</dbReference>
<dbReference type="NCBIfam" id="NF004349">
    <property type="entry name" value="PRK05729.1"/>
    <property type="match status" value="1"/>
</dbReference>
<dbReference type="InterPro" id="IPR009008">
    <property type="entry name" value="Val/Leu/Ile-tRNA-synth_edit"/>
</dbReference>
<feature type="coiled-coil region" evidence="12">
    <location>
        <begin position="841"/>
        <end position="910"/>
    </location>
</feature>
<dbReference type="Gene3D" id="1.10.730.10">
    <property type="entry name" value="Isoleucyl-tRNA Synthetase, Domain 1"/>
    <property type="match status" value="1"/>
</dbReference>
<dbReference type="CDD" id="cd00817">
    <property type="entry name" value="ValRS_core"/>
    <property type="match status" value="1"/>
</dbReference>
<evidence type="ECO:0000259" key="13">
    <source>
        <dbReference type="Pfam" id="PF00133"/>
    </source>
</evidence>
<feature type="binding site" evidence="12">
    <location>
        <position position="528"/>
    </location>
    <ligand>
        <name>ATP</name>
        <dbReference type="ChEBI" id="CHEBI:30616"/>
    </ligand>
</feature>
<dbReference type="KEGG" id="bbae:FRD01_08115"/>
<dbReference type="InterPro" id="IPR001412">
    <property type="entry name" value="aa-tRNA-synth_I_CS"/>
</dbReference>
<dbReference type="GO" id="GO:0002161">
    <property type="term" value="F:aminoacyl-tRNA deacylase activity"/>
    <property type="evidence" value="ECO:0007669"/>
    <property type="project" value="InterPro"/>
</dbReference>
<evidence type="ECO:0000256" key="3">
    <source>
        <dbReference type="ARBA" id="ARBA00022490"/>
    </source>
</evidence>
<accession>A0A5B8XQ35</accession>
<keyword evidence="4 12" id="KW-0436">Ligase</keyword>
<dbReference type="InterPro" id="IPR037118">
    <property type="entry name" value="Val-tRNA_synth_C_sf"/>
</dbReference>
<evidence type="ECO:0000256" key="6">
    <source>
        <dbReference type="ARBA" id="ARBA00022840"/>
    </source>
</evidence>
<comment type="domain">
    <text evidence="12">ValRS has two distinct active sites: one for aminoacylation and one for editing. The misactivated threonine is translocated from the active site to the editing site.</text>
</comment>
<dbReference type="Pfam" id="PF00133">
    <property type="entry name" value="tRNA-synt_1"/>
    <property type="match status" value="1"/>
</dbReference>
<keyword evidence="5 12" id="KW-0547">Nucleotide-binding</keyword>
<evidence type="ECO:0000313" key="17">
    <source>
        <dbReference type="Proteomes" id="UP000321595"/>
    </source>
</evidence>
<dbReference type="Proteomes" id="UP000321595">
    <property type="component" value="Chromosome"/>
</dbReference>
<comment type="similarity">
    <text evidence="11 12">Belongs to the class-I aminoacyl-tRNA synthetase family. ValS type 1 subfamily.</text>
</comment>
<evidence type="ECO:0000313" key="16">
    <source>
        <dbReference type="EMBL" id="QED27207.1"/>
    </source>
</evidence>
<comment type="domain">
    <text evidence="12">The C-terminal coiled-coil domain is crucial for aminoacylation activity.</text>
</comment>
<dbReference type="SUPFAM" id="SSF47323">
    <property type="entry name" value="Anticodon-binding domain of a subclass of class I aminoacyl-tRNA synthetases"/>
    <property type="match status" value="1"/>
</dbReference>
<evidence type="ECO:0000256" key="12">
    <source>
        <dbReference type="HAMAP-Rule" id="MF_02004"/>
    </source>
</evidence>
<evidence type="ECO:0000256" key="11">
    <source>
        <dbReference type="ARBA" id="ARBA00060830"/>
    </source>
</evidence>
<comment type="catalytic activity">
    <reaction evidence="10 12">
        <text>tRNA(Val) + L-valine + ATP = L-valyl-tRNA(Val) + AMP + diphosphate</text>
        <dbReference type="Rhea" id="RHEA:10704"/>
        <dbReference type="Rhea" id="RHEA-COMP:9672"/>
        <dbReference type="Rhea" id="RHEA-COMP:9708"/>
        <dbReference type="ChEBI" id="CHEBI:30616"/>
        <dbReference type="ChEBI" id="CHEBI:33019"/>
        <dbReference type="ChEBI" id="CHEBI:57762"/>
        <dbReference type="ChEBI" id="CHEBI:78442"/>
        <dbReference type="ChEBI" id="CHEBI:78537"/>
        <dbReference type="ChEBI" id="CHEBI:456215"/>
        <dbReference type="EC" id="6.1.1.9"/>
    </reaction>
</comment>
<dbReference type="InterPro" id="IPR033705">
    <property type="entry name" value="Anticodon_Ia_Val"/>
</dbReference>
<reference evidence="16 17" key="1">
    <citation type="submission" date="2019-08" db="EMBL/GenBank/DDBJ databases">
        <authorList>
            <person name="Liang Q."/>
        </authorList>
    </citation>
    <scope>NUCLEOTIDE SEQUENCE [LARGE SCALE GENOMIC DNA]</scope>
    <source>
        <strain evidence="16 17">V1718</strain>
    </source>
</reference>
<dbReference type="InterPro" id="IPR002300">
    <property type="entry name" value="aa-tRNA-synth_Ia"/>
</dbReference>
<dbReference type="PROSITE" id="PS00178">
    <property type="entry name" value="AA_TRNA_LIGASE_I"/>
    <property type="match status" value="1"/>
</dbReference>
<keyword evidence="8 12" id="KW-0175">Coiled coil</keyword>
<feature type="domain" description="Methionyl/Valyl/Leucyl/Isoleucyl-tRNA synthetase anticodon-binding" evidence="14">
    <location>
        <begin position="633"/>
        <end position="780"/>
    </location>
</feature>
<evidence type="ECO:0000256" key="2">
    <source>
        <dbReference type="ARBA" id="ARBA00011245"/>
    </source>
</evidence>
<comment type="subcellular location">
    <subcellularLocation>
        <location evidence="1 12">Cytoplasm</location>
    </subcellularLocation>
</comment>
<dbReference type="HAMAP" id="MF_02004">
    <property type="entry name" value="Val_tRNA_synth_type1"/>
    <property type="match status" value="1"/>
</dbReference>
<comment type="function">
    <text evidence="12">Catalyzes the attachment of valine to tRNA(Val). As ValRS can inadvertently accommodate and process structurally similar amino acids such as threonine, to avoid such errors, it has a 'posttransfer' editing activity that hydrolyzes mischarged Thr-tRNA(Val) in a tRNA-dependent manner.</text>
</comment>
<evidence type="ECO:0000259" key="15">
    <source>
        <dbReference type="Pfam" id="PF10458"/>
    </source>
</evidence>
<evidence type="ECO:0000256" key="8">
    <source>
        <dbReference type="ARBA" id="ARBA00023054"/>
    </source>
</evidence>
<dbReference type="InterPro" id="IPR013155">
    <property type="entry name" value="M/V/L/I-tRNA-synth_anticd-bd"/>
</dbReference>
<proteinExistence type="inferred from homology"/>
<organism evidence="16 17">
    <name type="scientific">Microvenator marinus</name>
    <dbReference type="NCBI Taxonomy" id="2600177"/>
    <lineage>
        <taxon>Bacteria</taxon>
        <taxon>Deltaproteobacteria</taxon>
        <taxon>Bradymonadales</taxon>
        <taxon>Microvenatoraceae</taxon>
        <taxon>Microvenator</taxon>
    </lineage>
</organism>
<dbReference type="GO" id="GO:0005524">
    <property type="term" value="F:ATP binding"/>
    <property type="evidence" value="ECO:0007669"/>
    <property type="project" value="UniProtKB-UniRule"/>
</dbReference>
<dbReference type="EC" id="6.1.1.9" evidence="12"/>
<keyword evidence="6 12" id="KW-0067">ATP-binding</keyword>
<evidence type="ECO:0000259" key="14">
    <source>
        <dbReference type="Pfam" id="PF08264"/>
    </source>
</evidence>
<feature type="short sequence motif" description="'HIGH' region" evidence="12">
    <location>
        <begin position="44"/>
        <end position="54"/>
    </location>
</feature>
<keyword evidence="3 12" id="KW-0963">Cytoplasm</keyword>
<dbReference type="NCBIfam" id="TIGR00422">
    <property type="entry name" value="valS"/>
    <property type="match status" value="1"/>
</dbReference>
<name>A0A5B8XQ35_9DELT</name>
<dbReference type="InterPro" id="IPR009080">
    <property type="entry name" value="tRNAsynth_Ia_anticodon-bd"/>
</dbReference>
<dbReference type="PRINTS" id="PR00986">
    <property type="entry name" value="TRNASYNTHVAL"/>
</dbReference>
<dbReference type="SUPFAM" id="SSF46589">
    <property type="entry name" value="tRNA-binding arm"/>
    <property type="match status" value="1"/>
</dbReference>
<evidence type="ECO:0000256" key="7">
    <source>
        <dbReference type="ARBA" id="ARBA00022917"/>
    </source>
</evidence>
<keyword evidence="7 12" id="KW-0648">Protein biosynthesis</keyword>
<dbReference type="FunFam" id="1.10.287.380:FF:000001">
    <property type="entry name" value="Valine--tRNA ligase"/>
    <property type="match status" value="1"/>
</dbReference>
<protein>
    <recommendedName>
        <fullName evidence="12">Valine--tRNA ligase</fullName>
        <ecNumber evidence="12">6.1.1.9</ecNumber>
    </recommendedName>
    <alternativeName>
        <fullName evidence="12">Valyl-tRNA synthetase</fullName>
        <shortName evidence="12">ValRS</shortName>
    </alternativeName>
</protein>
<dbReference type="InterPro" id="IPR010978">
    <property type="entry name" value="tRNA-bd_arm"/>
</dbReference>
<dbReference type="GO" id="GO:0005829">
    <property type="term" value="C:cytosol"/>
    <property type="evidence" value="ECO:0007669"/>
    <property type="project" value="TreeGrafter"/>
</dbReference>
<gene>
    <name evidence="12" type="primary">valS</name>
    <name evidence="16" type="ORF">FRD01_08115</name>
</gene>
<dbReference type="EMBL" id="CP042467">
    <property type="protein sequence ID" value="QED27207.1"/>
    <property type="molecule type" value="Genomic_DNA"/>
</dbReference>
<keyword evidence="9 12" id="KW-0030">Aminoacyl-tRNA synthetase</keyword>
<dbReference type="SUPFAM" id="SSF52374">
    <property type="entry name" value="Nucleotidylyl transferase"/>
    <property type="match status" value="1"/>
</dbReference>
<feature type="domain" description="Aminoacyl-tRNA synthetase class Ia" evidence="13">
    <location>
        <begin position="16"/>
        <end position="589"/>
    </location>
</feature>
<dbReference type="Pfam" id="PF08264">
    <property type="entry name" value="Anticodon_1"/>
    <property type="match status" value="1"/>
</dbReference>
<dbReference type="FunFam" id="3.40.50.620:FF:000032">
    <property type="entry name" value="Valine--tRNA ligase"/>
    <property type="match status" value="1"/>
</dbReference>
<dbReference type="CDD" id="cd07962">
    <property type="entry name" value="Anticodon_Ia_Val"/>
    <property type="match status" value="1"/>
</dbReference>
<dbReference type="AlphaFoldDB" id="A0A5B8XQ35"/>
<dbReference type="GO" id="GO:0004832">
    <property type="term" value="F:valine-tRNA ligase activity"/>
    <property type="evidence" value="ECO:0007669"/>
    <property type="project" value="UniProtKB-UniRule"/>
</dbReference>
<dbReference type="InterPro" id="IPR002303">
    <property type="entry name" value="Valyl-tRNA_ligase"/>
</dbReference>
<feature type="short sequence motif" description="'KMSKS' region" evidence="12">
    <location>
        <begin position="525"/>
        <end position="529"/>
    </location>
</feature>
<dbReference type="InterPro" id="IPR014729">
    <property type="entry name" value="Rossmann-like_a/b/a_fold"/>
</dbReference>
<dbReference type="OrthoDB" id="9810365at2"/>
<dbReference type="Pfam" id="PF10458">
    <property type="entry name" value="Val_tRNA-synt_C"/>
    <property type="match status" value="1"/>
</dbReference>
<comment type="subunit">
    <text evidence="2 12">Monomer.</text>
</comment>
<dbReference type="PANTHER" id="PTHR11946:SF93">
    <property type="entry name" value="VALINE--TRNA LIGASE, CHLOROPLASTIC_MITOCHONDRIAL 2"/>
    <property type="match status" value="1"/>
</dbReference>
<evidence type="ECO:0000256" key="5">
    <source>
        <dbReference type="ARBA" id="ARBA00022741"/>
    </source>
</evidence>
<evidence type="ECO:0000256" key="10">
    <source>
        <dbReference type="ARBA" id="ARBA00047552"/>
    </source>
</evidence>
<evidence type="ECO:0000256" key="9">
    <source>
        <dbReference type="ARBA" id="ARBA00023146"/>
    </source>
</evidence>
<evidence type="ECO:0000256" key="1">
    <source>
        <dbReference type="ARBA" id="ARBA00004496"/>
    </source>
</evidence>
<feature type="domain" description="Valyl-tRNA synthetase tRNA-binding arm" evidence="15">
    <location>
        <begin position="843"/>
        <end position="907"/>
    </location>
</feature>
<dbReference type="SUPFAM" id="SSF50677">
    <property type="entry name" value="ValRS/IleRS/LeuRS editing domain"/>
    <property type="match status" value="1"/>
</dbReference>
<dbReference type="Gene3D" id="1.10.287.380">
    <property type="entry name" value="Valyl-tRNA synthetase, C-terminal domain"/>
    <property type="match status" value="1"/>
</dbReference>
<dbReference type="RefSeq" id="WP_146958892.1">
    <property type="nucleotide sequence ID" value="NZ_CP042467.1"/>
</dbReference>
<keyword evidence="17" id="KW-1185">Reference proteome</keyword>
<dbReference type="FunFam" id="1.10.730.10:FF:000009">
    <property type="entry name" value="Valine--tRNA ligase, mitochondrial"/>
    <property type="match status" value="1"/>
</dbReference>